<reference evidence="4 5" key="1">
    <citation type="submission" date="2016-10" db="EMBL/GenBank/DDBJ databases">
        <authorList>
            <person name="Varghese N."/>
            <person name="Submissions S."/>
        </authorList>
    </citation>
    <scope>NUCLEOTIDE SEQUENCE [LARGE SCALE GENOMIC DNA]</scope>
    <source>
        <strain evidence="4 5">DSM 16525</strain>
    </source>
</reference>
<evidence type="ECO:0000256" key="2">
    <source>
        <dbReference type="ARBA" id="ARBA00023315"/>
    </source>
</evidence>
<evidence type="ECO:0000313" key="3">
    <source>
        <dbReference type="EMBL" id="GEN11229.1"/>
    </source>
</evidence>
<keyword evidence="1" id="KW-0808">Transferase</keyword>
<dbReference type="InterPro" id="IPR007130">
    <property type="entry name" value="DAGAT"/>
</dbReference>
<dbReference type="PANTHER" id="PTHR22753">
    <property type="entry name" value="TRANSMEMBRANE PROTEIN 68"/>
    <property type="match status" value="1"/>
</dbReference>
<dbReference type="EMBL" id="BJXR01000045">
    <property type="protein sequence ID" value="GEN11229.1"/>
    <property type="molecule type" value="Genomic_DNA"/>
</dbReference>
<accession>A0A511TAL7</accession>
<dbReference type="Proteomes" id="UP000321514">
    <property type="component" value="Unassembled WGS sequence"/>
</dbReference>
<dbReference type="AlphaFoldDB" id="A0A511TAL7"/>
<dbReference type="RefSeq" id="WP_046717177.1">
    <property type="nucleotide sequence ID" value="NZ_BJXR01000045.1"/>
</dbReference>
<comment type="caution">
    <text evidence="3">The sequence shown here is derived from an EMBL/GenBank/DDBJ whole genome shotgun (WGS) entry which is preliminary data.</text>
</comment>
<evidence type="ECO:0000313" key="6">
    <source>
        <dbReference type="Proteomes" id="UP000321514"/>
    </source>
</evidence>
<dbReference type="GO" id="GO:0016020">
    <property type="term" value="C:membrane"/>
    <property type="evidence" value="ECO:0007669"/>
    <property type="project" value="TreeGrafter"/>
</dbReference>
<dbReference type="CDD" id="cd07987">
    <property type="entry name" value="LPLAT_MGAT-like"/>
    <property type="match status" value="1"/>
</dbReference>
<dbReference type="STRING" id="1334629.MFUL124B02_42820"/>
<dbReference type="GO" id="GO:0008374">
    <property type="term" value="F:O-acyltransferase activity"/>
    <property type="evidence" value="ECO:0007669"/>
    <property type="project" value="InterPro"/>
</dbReference>
<gene>
    <name evidence="3" type="ORF">MFU01_62660</name>
    <name evidence="4" type="ORF">SAMN05443572_11479</name>
</gene>
<dbReference type="Pfam" id="PF03982">
    <property type="entry name" value="DAGAT"/>
    <property type="match status" value="1"/>
</dbReference>
<name>A0A511TAL7_MYXFU</name>
<dbReference type="Proteomes" id="UP000183760">
    <property type="component" value="Unassembled WGS sequence"/>
</dbReference>
<dbReference type="PANTHER" id="PTHR22753:SF14">
    <property type="entry name" value="MONOACYLGLYCEROL_DIACYLGLYCEROL O-ACYLTRANSFERASE"/>
    <property type="match status" value="1"/>
</dbReference>
<dbReference type="OrthoDB" id="5496738at2"/>
<evidence type="ECO:0000256" key="1">
    <source>
        <dbReference type="ARBA" id="ARBA00022679"/>
    </source>
</evidence>
<keyword evidence="2 4" id="KW-0012">Acyltransferase</keyword>
<evidence type="ECO:0000313" key="5">
    <source>
        <dbReference type="Proteomes" id="UP000183760"/>
    </source>
</evidence>
<dbReference type="EMBL" id="FOIB01000014">
    <property type="protein sequence ID" value="SEU39463.1"/>
    <property type="molecule type" value="Genomic_DNA"/>
</dbReference>
<organism evidence="3 6">
    <name type="scientific">Myxococcus fulvus</name>
    <dbReference type="NCBI Taxonomy" id="33"/>
    <lineage>
        <taxon>Bacteria</taxon>
        <taxon>Pseudomonadati</taxon>
        <taxon>Myxococcota</taxon>
        <taxon>Myxococcia</taxon>
        <taxon>Myxococcales</taxon>
        <taxon>Cystobacterineae</taxon>
        <taxon>Myxococcaceae</taxon>
        <taxon>Myxococcus</taxon>
    </lineage>
</organism>
<dbReference type="SUPFAM" id="SSF69593">
    <property type="entry name" value="Glycerol-3-phosphate (1)-acyltransferase"/>
    <property type="match status" value="1"/>
</dbReference>
<proteinExistence type="predicted"/>
<keyword evidence="5" id="KW-1185">Reference proteome</keyword>
<evidence type="ECO:0000313" key="4">
    <source>
        <dbReference type="EMBL" id="SEU39463.1"/>
    </source>
</evidence>
<sequence>MEASLATVRRAVFRLAERGAALSALYHRARLVGAEHVPAQGPVLLVGNHGVWGYETPAFFHLLHRATGRWALGLAERGFFRIPVIRTVLPWLGGVEGTKDNALAALKQGALVVCYPGGAREVFKRPPGRYQLRWEQALGFAHVAARAGVPVVPFAGFGVDDTFLFPPGEAKLGVRLTDEEKYRVPLLVGLGPLPFPVRLTFALGSPHMPPPAGASESRLRAFRDRVAASVHRLMVMARHA</sequence>
<reference evidence="3 6" key="2">
    <citation type="submission" date="2019-07" db="EMBL/GenBank/DDBJ databases">
        <title>Whole genome shotgun sequence of Myxococcus fulvus NBRC 100333.</title>
        <authorList>
            <person name="Hosoyama A."/>
            <person name="Uohara A."/>
            <person name="Ohji S."/>
            <person name="Ichikawa N."/>
        </authorList>
    </citation>
    <scope>NUCLEOTIDE SEQUENCE [LARGE SCALE GENOMIC DNA]</scope>
    <source>
        <strain evidence="3 6">NBRC 100333</strain>
    </source>
</reference>
<protein>
    <submittedName>
        <fullName evidence="4">Diacylglycerol acyltransferase</fullName>
    </submittedName>
    <submittedName>
        <fullName evidence="3">Membrane protein</fullName>
    </submittedName>
</protein>